<proteinExistence type="predicted"/>
<dbReference type="SUPFAM" id="SSF52047">
    <property type="entry name" value="RNI-like"/>
    <property type="match status" value="1"/>
</dbReference>
<reference evidence="2" key="2">
    <citation type="submission" date="2020-02" db="EMBL/GenBank/DDBJ databases">
        <authorList>
            <person name="Gilchrist C.L.M."/>
            <person name="Chooi Y.-H."/>
        </authorList>
    </citation>
    <scope>NUCLEOTIDE SEQUENCE</scope>
    <source>
        <strain evidence="2">MST-FP2251</strain>
    </source>
</reference>
<dbReference type="Proteomes" id="UP001194746">
    <property type="component" value="Unassembled WGS sequence"/>
</dbReference>
<dbReference type="AlphaFoldDB" id="A0AAD4CPN3"/>
<dbReference type="InterPro" id="IPR001810">
    <property type="entry name" value="F-box_dom"/>
</dbReference>
<evidence type="ECO:0000313" key="2">
    <source>
        <dbReference type="EMBL" id="KAF9889503.1"/>
    </source>
</evidence>
<evidence type="ECO:0000259" key="1">
    <source>
        <dbReference type="PROSITE" id="PS50181"/>
    </source>
</evidence>
<keyword evidence="3" id="KW-1185">Reference proteome</keyword>
<reference evidence="2" key="1">
    <citation type="journal article" date="2019" name="Beilstein J. Org. Chem.">
        <title>Nanangenines: drimane sesquiterpenoids as the dominant metabolite cohort of a novel Australian fungus, Aspergillus nanangensis.</title>
        <authorList>
            <person name="Lacey H.J."/>
            <person name="Gilchrist C.L.M."/>
            <person name="Crombie A."/>
            <person name="Kalaitzis J.A."/>
            <person name="Vuong D."/>
            <person name="Rutledge P.J."/>
            <person name="Turner P."/>
            <person name="Pitt J.I."/>
            <person name="Lacey E."/>
            <person name="Chooi Y.H."/>
            <person name="Piggott A.M."/>
        </authorList>
    </citation>
    <scope>NUCLEOTIDE SEQUENCE</scope>
    <source>
        <strain evidence="2">MST-FP2251</strain>
    </source>
</reference>
<accession>A0AAD4CPN3</accession>
<feature type="domain" description="F-box" evidence="1">
    <location>
        <begin position="1"/>
        <end position="53"/>
    </location>
</feature>
<protein>
    <recommendedName>
        <fullName evidence="1">F-box domain-containing protein</fullName>
    </recommendedName>
</protein>
<organism evidence="2 3">
    <name type="scientific">Aspergillus nanangensis</name>
    <dbReference type="NCBI Taxonomy" id="2582783"/>
    <lineage>
        <taxon>Eukaryota</taxon>
        <taxon>Fungi</taxon>
        <taxon>Dikarya</taxon>
        <taxon>Ascomycota</taxon>
        <taxon>Pezizomycotina</taxon>
        <taxon>Eurotiomycetes</taxon>
        <taxon>Eurotiomycetidae</taxon>
        <taxon>Eurotiales</taxon>
        <taxon>Aspergillaceae</taxon>
        <taxon>Aspergillus</taxon>
        <taxon>Aspergillus subgen. Circumdati</taxon>
    </lineage>
</organism>
<dbReference type="EMBL" id="VCAU01000035">
    <property type="protein sequence ID" value="KAF9889503.1"/>
    <property type="molecule type" value="Genomic_DNA"/>
</dbReference>
<sequence>MNLLDLPTEILEQIASECDENRDRSDLRSLSLTSQRLRDIAQPVLFGSFYNTILKGGDNLIPYTKQVLAHPDLALRVHRLEYDPEEGHLSMYKKEHALPLDELVPLVKETDLAPEWDRDEWLKDLRNGEGYAYLLLLASRARNIHSLTINMGLDGFEGLDPLFTRNAGPKSPYLGNCRDLIIQDFKDHALRGERMENLSKFIQLPTLRYLRFHGFTCKHQTAKFDDLVPQSSIISEILFYRSIVDTDRTKDLAMTCRSLKTFVFTGDPQRPRSHEDDHMRADEKQFHSSEVPYILQSHKNTLKTLILDLDPGNATRNSTIQDIPRISTLADFTQLTFLSIEEFAMPRFVENLPSSLTHLVLVWCSTRIVEILEDLKRACRTHLTSLKYVRLECTYQGNVICVREALRTGNKCLPLIAADDILQYLRTICMDAPFKLRISPYRCEAPAPARPVID</sequence>
<gene>
    <name evidence="2" type="ORF">FE257_007213</name>
</gene>
<name>A0AAD4CPN3_ASPNN</name>
<comment type="caution">
    <text evidence="2">The sequence shown here is derived from an EMBL/GenBank/DDBJ whole genome shotgun (WGS) entry which is preliminary data.</text>
</comment>
<dbReference type="PROSITE" id="PS50181">
    <property type="entry name" value="FBOX"/>
    <property type="match status" value="1"/>
</dbReference>
<evidence type="ECO:0000313" key="3">
    <source>
        <dbReference type="Proteomes" id="UP001194746"/>
    </source>
</evidence>